<evidence type="ECO:0000256" key="5">
    <source>
        <dbReference type="RuleBase" id="RU369025"/>
    </source>
</evidence>
<evidence type="ECO:0000259" key="7">
    <source>
        <dbReference type="Pfam" id="PF00924"/>
    </source>
</evidence>
<comment type="subunit">
    <text evidence="5">Homoheptamer.</text>
</comment>
<dbReference type="EMBL" id="JAKIKU010000008">
    <property type="protein sequence ID" value="MCL1046651.1"/>
    <property type="molecule type" value="Genomic_DNA"/>
</dbReference>
<evidence type="ECO:0000256" key="1">
    <source>
        <dbReference type="ARBA" id="ARBA00004370"/>
    </source>
</evidence>
<evidence type="ECO:0000256" key="3">
    <source>
        <dbReference type="ARBA" id="ARBA00022989"/>
    </source>
</evidence>
<dbReference type="InterPro" id="IPR045275">
    <property type="entry name" value="MscS_archaea/bacteria_type"/>
</dbReference>
<comment type="caution">
    <text evidence="5">Lacks conserved residue(s) required for the propagation of feature annotation.</text>
</comment>
<evidence type="ECO:0000256" key="6">
    <source>
        <dbReference type="SAM" id="MobiDB-lite"/>
    </source>
</evidence>
<organism evidence="8 9">
    <name type="scientific">Shewanella electrodiphila</name>
    <dbReference type="NCBI Taxonomy" id="934143"/>
    <lineage>
        <taxon>Bacteria</taxon>
        <taxon>Pseudomonadati</taxon>
        <taxon>Pseudomonadota</taxon>
        <taxon>Gammaproteobacteria</taxon>
        <taxon>Alteromonadales</taxon>
        <taxon>Shewanellaceae</taxon>
        <taxon>Shewanella</taxon>
    </lineage>
</organism>
<keyword evidence="5" id="KW-0997">Cell inner membrane</keyword>
<dbReference type="PANTHER" id="PTHR30221:SF8">
    <property type="entry name" value="SMALL-CONDUCTANCE MECHANOSENSITIVE CHANNEL"/>
    <property type="match status" value="1"/>
</dbReference>
<gene>
    <name evidence="8" type="ORF">L2737_15160</name>
</gene>
<keyword evidence="2 5" id="KW-0812">Transmembrane</keyword>
<keyword evidence="5" id="KW-1003">Cell membrane</keyword>
<comment type="subcellular location">
    <subcellularLocation>
        <location evidence="5">Cell inner membrane</location>
        <topology evidence="5">Multi-pass membrane protein</topology>
    </subcellularLocation>
    <subcellularLocation>
        <location evidence="1">Membrane</location>
    </subcellularLocation>
</comment>
<dbReference type="SUPFAM" id="SSF50182">
    <property type="entry name" value="Sm-like ribonucleoproteins"/>
    <property type="match status" value="1"/>
</dbReference>
<dbReference type="InterPro" id="IPR010920">
    <property type="entry name" value="LSM_dom_sf"/>
</dbReference>
<evidence type="ECO:0000256" key="4">
    <source>
        <dbReference type="ARBA" id="ARBA00023136"/>
    </source>
</evidence>
<dbReference type="RefSeq" id="WP_248956260.1">
    <property type="nucleotide sequence ID" value="NZ_JAKIKU010000008.1"/>
</dbReference>
<dbReference type="PANTHER" id="PTHR30221">
    <property type="entry name" value="SMALL-CONDUCTANCE MECHANOSENSITIVE CHANNEL"/>
    <property type="match status" value="1"/>
</dbReference>
<sequence>MTTQILISCICLAVFFFVQYQLKQIITKQSEKKQINEVRTRLVTRLLSYLLFFITASIMAVSLGLGYQEVSLFVSSAFAVLGVALFAQWSILSNITAGVLIFFACPYRIGEKIRIVDKDEDMTGIIVEISLFHVILKRDKGDLMTYPNSLMLQKAVIKLPHTNSKDDNEHQPNKDVTQVTSNNVEASTVSETEKNTVS</sequence>
<name>A0ABT0KS10_9GAMM</name>
<keyword evidence="9" id="KW-1185">Reference proteome</keyword>
<feature type="transmembrane region" description="Helical" evidence="5">
    <location>
        <begin position="42"/>
        <end position="65"/>
    </location>
</feature>
<dbReference type="Pfam" id="PF00924">
    <property type="entry name" value="MS_channel_2nd"/>
    <property type="match status" value="1"/>
</dbReference>
<feature type="transmembrane region" description="Helical" evidence="5">
    <location>
        <begin position="77"/>
        <end position="105"/>
    </location>
</feature>
<dbReference type="Gene3D" id="1.10.287.1260">
    <property type="match status" value="1"/>
</dbReference>
<feature type="domain" description="Mechanosensitive ion channel MscS" evidence="7">
    <location>
        <begin position="91"/>
        <end position="156"/>
    </location>
</feature>
<accession>A0ABT0KS10</accession>
<evidence type="ECO:0000256" key="2">
    <source>
        <dbReference type="ARBA" id="ARBA00022692"/>
    </source>
</evidence>
<evidence type="ECO:0000313" key="8">
    <source>
        <dbReference type="EMBL" id="MCL1046651.1"/>
    </source>
</evidence>
<comment type="similarity">
    <text evidence="5">Belongs to the MscS (TC 1.A.23) family.</text>
</comment>
<comment type="function">
    <text evidence="5">Mechanosensitive channel that participates in the regulation of osmotic pressure changes within the cell, opening in response to stretch forces in the membrane lipid bilayer, without the need for other proteins. Contributes to normal resistance to hypoosmotic shock. Forms an ion channel of 1.0 nanosiemens conductance with a slight preference for anions.</text>
</comment>
<reference evidence="8 9" key="1">
    <citation type="submission" date="2022-01" db="EMBL/GenBank/DDBJ databases">
        <title>Whole genome-based taxonomy of the Shewanellaceae.</title>
        <authorList>
            <person name="Martin-Rodriguez A.J."/>
        </authorList>
    </citation>
    <scope>NUCLEOTIDE SEQUENCE [LARGE SCALE GENOMIC DNA]</scope>
    <source>
        <strain evidence="8 9">DSM 24955</strain>
    </source>
</reference>
<protein>
    <recommendedName>
        <fullName evidence="5">Small-conductance mechanosensitive channel</fullName>
    </recommendedName>
</protein>
<feature type="transmembrane region" description="Helical" evidence="5">
    <location>
        <begin position="5"/>
        <end position="22"/>
    </location>
</feature>
<feature type="compositionally biased region" description="Basic and acidic residues" evidence="6">
    <location>
        <begin position="163"/>
        <end position="173"/>
    </location>
</feature>
<dbReference type="InterPro" id="IPR006685">
    <property type="entry name" value="MscS_channel_2nd"/>
</dbReference>
<dbReference type="InterPro" id="IPR023408">
    <property type="entry name" value="MscS_beta-dom_sf"/>
</dbReference>
<dbReference type="Proteomes" id="UP001202134">
    <property type="component" value="Unassembled WGS sequence"/>
</dbReference>
<proteinExistence type="inferred from homology"/>
<keyword evidence="5" id="KW-0406">Ion transport</keyword>
<keyword evidence="4 5" id="KW-0472">Membrane</keyword>
<dbReference type="Gene3D" id="2.30.30.60">
    <property type="match status" value="1"/>
</dbReference>
<keyword evidence="5" id="KW-0813">Transport</keyword>
<keyword evidence="3 5" id="KW-1133">Transmembrane helix</keyword>
<feature type="region of interest" description="Disordered" evidence="6">
    <location>
        <begin position="162"/>
        <end position="198"/>
    </location>
</feature>
<comment type="caution">
    <text evidence="8">The sequence shown here is derived from an EMBL/GenBank/DDBJ whole genome shotgun (WGS) entry which is preliminary data.</text>
</comment>
<feature type="compositionally biased region" description="Polar residues" evidence="6">
    <location>
        <begin position="174"/>
        <end position="190"/>
    </location>
</feature>
<keyword evidence="5" id="KW-0407">Ion channel</keyword>
<evidence type="ECO:0000313" key="9">
    <source>
        <dbReference type="Proteomes" id="UP001202134"/>
    </source>
</evidence>